<gene>
    <name evidence="5" type="ORF">HXX08_20350</name>
    <name evidence="6" type="ORF">OZ401_003753</name>
</gene>
<dbReference type="PROSITE" id="PS50006">
    <property type="entry name" value="FHA_DOMAIN"/>
    <property type="match status" value="2"/>
</dbReference>
<dbReference type="InterPro" id="IPR027417">
    <property type="entry name" value="P-loop_NTPase"/>
</dbReference>
<evidence type="ECO:0000259" key="4">
    <source>
        <dbReference type="PROSITE" id="PS50893"/>
    </source>
</evidence>
<dbReference type="Pfam" id="PF00005">
    <property type="entry name" value="ABC_tran"/>
    <property type="match status" value="1"/>
</dbReference>
<dbReference type="PROSITE" id="PS50893">
    <property type="entry name" value="ABC_TRANSPORTER_2"/>
    <property type="match status" value="1"/>
</dbReference>
<dbReference type="Proteomes" id="UP000521676">
    <property type="component" value="Unassembled WGS sequence"/>
</dbReference>
<dbReference type="CDD" id="cd00060">
    <property type="entry name" value="FHA"/>
    <property type="match status" value="2"/>
</dbReference>
<dbReference type="InterPro" id="IPR000253">
    <property type="entry name" value="FHA_dom"/>
</dbReference>
<dbReference type="Proteomes" id="UP001431572">
    <property type="component" value="Chromosome 2"/>
</dbReference>
<feature type="domain" description="FHA" evidence="3">
    <location>
        <begin position="40"/>
        <end position="90"/>
    </location>
</feature>
<keyword evidence="2" id="KW-0067">ATP-binding</keyword>
<dbReference type="SMART" id="SM00382">
    <property type="entry name" value="AAA"/>
    <property type="match status" value="1"/>
</dbReference>
<organism evidence="5 7">
    <name type="scientific">Candidatus Chlorohelix allophototropha</name>
    <dbReference type="NCBI Taxonomy" id="3003348"/>
    <lineage>
        <taxon>Bacteria</taxon>
        <taxon>Bacillati</taxon>
        <taxon>Chloroflexota</taxon>
        <taxon>Chloroflexia</taxon>
        <taxon>Candidatus Chloroheliales</taxon>
        <taxon>Candidatus Chloroheliaceae</taxon>
        <taxon>Candidatus Chlorohelix</taxon>
    </lineage>
</organism>
<evidence type="ECO:0000313" key="7">
    <source>
        <dbReference type="Proteomes" id="UP000521676"/>
    </source>
</evidence>
<dbReference type="EMBL" id="JACATZ010000003">
    <property type="protein sequence ID" value="NWJ48213.1"/>
    <property type="molecule type" value="Genomic_DNA"/>
</dbReference>
<evidence type="ECO:0000313" key="5">
    <source>
        <dbReference type="EMBL" id="NWJ48213.1"/>
    </source>
</evidence>
<keyword evidence="1" id="KW-0547">Nucleotide-binding</keyword>
<name>A0A8T7M876_9CHLR</name>
<dbReference type="GO" id="GO:0005524">
    <property type="term" value="F:ATP binding"/>
    <property type="evidence" value="ECO:0007669"/>
    <property type="project" value="UniProtKB-KW"/>
</dbReference>
<reference evidence="5 7" key="1">
    <citation type="submission" date="2020-06" db="EMBL/GenBank/DDBJ databases">
        <title>Anoxygenic phototrophic Chloroflexota member uses a Type I reaction center.</title>
        <authorList>
            <person name="Tsuji J.M."/>
            <person name="Shaw N.A."/>
            <person name="Nagashima S."/>
            <person name="Venkiteswaran J."/>
            <person name="Schiff S.L."/>
            <person name="Hanada S."/>
            <person name="Tank M."/>
            <person name="Neufeld J.D."/>
        </authorList>
    </citation>
    <scope>NUCLEOTIDE SEQUENCE [LARGE SCALE GENOMIC DNA]</scope>
    <source>
        <strain evidence="5">L227-S17</strain>
    </source>
</reference>
<evidence type="ECO:0000259" key="3">
    <source>
        <dbReference type="PROSITE" id="PS50006"/>
    </source>
</evidence>
<dbReference type="GO" id="GO:0005886">
    <property type="term" value="C:plasma membrane"/>
    <property type="evidence" value="ECO:0007669"/>
    <property type="project" value="TreeGrafter"/>
</dbReference>
<evidence type="ECO:0000313" key="8">
    <source>
        <dbReference type="Proteomes" id="UP001431572"/>
    </source>
</evidence>
<keyword evidence="8" id="KW-1185">Reference proteome</keyword>
<dbReference type="GO" id="GO:0022857">
    <property type="term" value="F:transmembrane transporter activity"/>
    <property type="evidence" value="ECO:0007669"/>
    <property type="project" value="TreeGrafter"/>
</dbReference>
<dbReference type="GO" id="GO:0016887">
    <property type="term" value="F:ATP hydrolysis activity"/>
    <property type="evidence" value="ECO:0007669"/>
    <property type="project" value="InterPro"/>
</dbReference>
<protein>
    <submittedName>
        <fullName evidence="5">FHA domain-containing protein</fullName>
    </submittedName>
</protein>
<evidence type="ECO:0000313" key="6">
    <source>
        <dbReference type="EMBL" id="WJW68149.1"/>
    </source>
</evidence>
<reference evidence="6" key="2">
    <citation type="journal article" date="2024" name="Nature">
        <title>Anoxygenic phototroph of the Chloroflexota uses a type I reaction centre.</title>
        <authorList>
            <person name="Tsuji J.M."/>
            <person name="Shaw N.A."/>
            <person name="Nagashima S."/>
            <person name="Venkiteswaran J.J."/>
            <person name="Schiff S.L."/>
            <person name="Watanabe T."/>
            <person name="Fukui M."/>
            <person name="Hanada S."/>
            <person name="Tank M."/>
            <person name="Neufeld J.D."/>
        </authorList>
    </citation>
    <scope>NUCLEOTIDE SEQUENCE</scope>
    <source>
        <strain evidence="6">L227-S17</strain>
    </source>
</reference>
<dbReference type="AlphaFoldDB" id="A0A8T7M876"/>
<feature type="domain" description="FHA" evidence="3">
    <location>
        <begin position="161"/>
        <end position="210"/>
    </location>
</feature>
<dbReference type="InterPro" id="IPR008984">
    <property type="entry name" value="SMAD_FHA_dom_sf"/>
</dbReference>
<dbReference type="EMBL" id="CP128400">
    <property type="protein sequence ID" value="WJW68149.1"/>
    <property type="molecule type" value="Genomic_DNA"/>
</dbReference>
<dbReference type="Gene3D" id="2.60.200.20">
    <property type="match status" value="2"/>
</dbReference>
<dbReference type="SUPFAM" id="SSF52540">
    <property type="entry name" value="P-loop containing nucleoside triphosphate hydrolases"/>
    <property type="match status" value="1"/>
</dbReference>
<dbReference type="PANTHER" id="PTHR24220">
    <property type="entry name" value="IMPORT ATP-BINDING PROTEIN"/>
    <property type="match status" value="1"/>
</dbReference>
<evidence type="ECO:0000256" key="2">
    <source>
        <dbReference type="ARBA" id="ARBA00022840"/>
    </source>
</evidence>
<dbReference type="SUPFAM" id="SSF49879">
    <property type="entry name" value="SMAD/FHA domain"/>
    <property type="match status" value="2"/>
</dbReference>
<dbReference type="SMART" id="SM00240">
    <property type="entry name" value="FHA"/>
    <property type="match status" value="2"/>
</dbReference>
<dbReference type="Pfam" id="PF00498">
    <property type="entry name" value="FHA"/>
    <property type="match status" value="2"/>
</dbReference>
<dbReference type="InterPro" id="IPR003593">
    <property type="entry name" value="AAA+_ATPase"/>
</dbReference>
<dbReference type="RefSeq" id="WP_341470054.1">
    <property type="nucleotide sequence ID" value="NZ_CP128400.1"/>
</dbReference>
<proteinExistence type="predicted"/>
<accession>A0A8T7M876</accession>
<dbReference type="InterPro" id="IPR015854">
    <property type="entry name" value="ABC_transpr_LolD-like"/>
</dbReference>
<feature type="domain" description="ABC transporter" evidence="4">
    <location>
        <begin position="334"/>
        <end position="571"/>
    </location>
</feature>
<evidence type="ECO:0000256" key="1">
    <source>
        <dbReference type="ARBA" id="ARBA00022741"/>
    </source>
</evidence>
<sequence>MSQPVVVNREGPQLKMNFVTGPRTGERLSLPYPEQGISTILLGRSRECPIWIDSADVSRRHAEIFAGQHGQLLIHDLGSINGTLVNGQIAQLTAPLPLHPGDHIKLGLTEILFEGVTGVPAPRPNPTPIVTTRPTASLSDDIFIYIFLRNGQRYLFSGEEATIGRGQANDIVIDSNSMSRQHARLARTPNGVYISDLGSTNKTFVNGVQADAPIMLHDGDILRFGDVEADFKIENQRLSAVFRADDLNIPELEDGTKFDKTFLGDMTFREITQNSPDDIRRSIEEGETNLAVNLIVVGRNQRQSSAALPEGTALYRPEIARPAVPQARLGAEVARLEGVWYNEGSGRASTLLLKDVRIGLRQGELVALVGPSGSGKSELVEIMGGFLAADRGTVSILGYQIPTHESWRGKKRLNLEEERDHVRWRSRNIGYMNSDLNQLNPRLTILEQITTAIELAGTVVDPRRRNEIAMERLFLVGLTDPEIPRLKPSDLNRREKQLVALARALANDPPILLGDEPIGNLPSDAANYVFKLLQQFVASGKTVLMVTHDAYWARNATRQIEILDGEIVGSLS</sequence>
<dbReference type="InterPro" id="IPR003439">
    <property type="entry name" value="ABC_transporter-like_ATP-bd"/>
</dbReference>
<dbReference type="Gene3D" id="3.40.50.300">
    <property type="entry name" value="P-loop containing nucleotide triphosphate hydrolases"/>
    <property type="match status" value="1"/>
</dbReference>